<sequence length="130" mass="14073">MQKLRRAYTRNSWIPFVVDVVLVIVFAIAGRSSHAQTLGVIEVFVTAGPFLGALLIAWLIVKLTKMQPSAPWPTGILIFAVTVTSGLALRILFGATAALPFILVTAGVLAVFLILPRLLLHAKREVEAID</sequence>
<evidence type="ECO:0000313" key="2">
    <source>
        <dbReference type="EMBL" id="KAB1641651.1"/>
    </source>
</evidence>
<dbReference type="AlphaFoldDB" id="A0A7J5B8J9"/>
<dbReference type="EMBL" id="WBKB01000008">
    <property type="protein sequence ID" value="KAB1641651.1"/>
    <property type="molecule type" value="Genomic_DNA"/>
</dbReference>
<evidence type="ECO:0000313" key="3">
    <source>
        <dbReference type="Proteomes" id="UP000433493"/>
    </source>
</evidence>
<keyword evidence="3" id="KW-1185">Reference proteome</keyword>
<feature type="transmembrane region" description="Helical" evidence="1">
    <location>
        <begin position="99"/>
        <end position="120"/>
    </location>
</feature>
<feature type="transmembrane region" description="Helical" evidence="1">
    <location>
        <begin position="38"/>
        <end position="60"/>
    </location>
</feature>
<proteinExistence type="predicted"/>
<keyword evidence="1" id="KW-1133">Transmembrane helix</keyword>
<name>A0A7J5B8J9_9MICO</name>
<dbReference type="Pfam" id="PF11255">
    <property type="entry name" value="DUF3054"/>
    <property type="match status" value="1"/>
</dbReference>
<accession>A0A7J5B8J9</accession>
<dbReference type="OrthoDB" id="3698172at2"/>
<keyword evidence="1" id="KW-0472">Membrane</keyword>
<comment type="caution">
    <text evidence="2">The sequence shown here is derived from an EMBL/GenBank/DDBJ whole genome shotgun (WGS) entry which is preliminary data.</text>
</comment>
<protein>
    <submittedName>
        <fullName evidence="2">DUF3054 domain-containing protein</fullName>
    </submittedName>
</protein>
<keyword evidence="1" id="KW-0812">Transmembrane</keyword>
<reference evidence="2 3" key="1">
    <citation type="submission" date="2019-09" db="EMBL/GenBank/DDBJ databases">
        <title>Phylogeny of genus Pseudoclavibacter and closely related genus.</title>
        <authorList>
            <person name="Li Y."/>
        </authorList>
    </citation>
    <scope>NUCLEOTIDE SEQUENCE [LARGE SCALE GENOMIC DNA]</scope>
    <source>
        <strain evidence="2 3">KCTC 13959</strain>
    </source>
</reference>
<gene>
    <name evidence="2" type="ORF">F8O05_11910</name>
</gene>
<dbReference type="InterPro" id="IPR021414">
    <property type="entry name" value="DUF3054"/>
</dbReference>
<evidence type="ECO:0000256" key="1">
    <source>
        <dbReference type="SAM" id="Phobius"/>
    </source>
</evidence>
<dbReference type="RefSeq" id="WP_158052970.1">
    <property type="nucleotide sequence ID" value="NZ_WBKB01000008.1"/>
</dbReference>
<feature type="transmembrane region" description="Helical" evidence="1">
    <location>
        <begin position="12"/>
        <end position="32"/>
    </location>
</feature>
<feature type="transmembrane region" description="Helical" evidence="1">
    <location>
        <begin position="72"/>
        <end position="93"/>
    </location>
</feature>
<dbReference type="Proteomes" id="UP000433493">
    <property type="component" value="Unassembled WGS sequence"/>
</dbReference>
<organism evidence="2 3">
    <name type="scientific">Gulosibacter chungangensis</name>
    <dbReference type="NCBI Taxonomy" id="979746"/>
    <lineage>
        <taxon>Bacteria</taxon>
        <taxon>Bacillati</taxon>
        <taxon>Actinomycetota</taxon>
        <taxon>Actinomycetes</taxon>
        <taxon>Micrococcales</taxon>
        <taxon>Microbacteriaceae</taxon>
        <taxon>Gulosibacter</taxon>
    </lineage>
</organism>